<dbReference type="AlphaFoldDB" id="A0A1G5MYC4"/>
<name>A0A1G5MYC4_AFIMA</name>
<dbReference type="Pfam" id="PF10881">
    <property type="entry name" value="DUF2726"/>
    <property type="match status" value="1"/>
</dbReference>
<dbReference type="STRING" id="1120955.SAMN03080610_01208"/>
<accession>A0A1G5MYC4</accession>
<evidence type="ECO:0000259" key="1">
    <source>
        <dbReference type="Pfam" id="PF10881"/>
    </source>
</evidence>
<feature type="domain" description="DUF2726" evidence="1">
    <location>
        <begin position="98"/>
        <end position="208"/>
    </location>
</feature>
<organism evidence="2 3">
    <name type="scientific">Afifella marina DSM 2698</name>
    <dbReference type="NCBI Taxonomy" id="1120955"/>
    <lineage>
        <taxon>Bacteria</taxon>
        <taxon>Pseudomonadati</taxon>
        <taxon>Pseudomonadota</taxon>
        <taxon>Alphaproteobacteria</taxon>
        <taxon>Hyphomicrobiales</taxon>
        <taxon>Afifellaceae</taxon>
        <taxon>Afifella</taxon>
    </lineage>
</organism>
<evidence type="ECO:0000313" key="2">
    <source>
        <dbReference type="EMBL" id="SCZ30102.1"/>
    </source>
</evidence>
<protein>
    <recommendedName>
        <fullName evidence="1">DUF2726 domain-containing protein</fullName>
    </recommendedName>
</protein>
<gene>
    <name evidence="2" type="ORF">SAMN03080610_01208</name>
</gene>
<dbReference type="RefSeq" id="WP_092810587.1">
    <property type="nucleotide sequence ID" value="NZ_FMVW01000002.1"/>
</dbReference>
<dbReference type="EMBL" id="FMVW01000002">
    <property type="protein sequence ID" value="SCZ30102.1"/>
    <property type="molecule type" value="Genomic_DNA"/>
</dbReference>
<dbReference type="Proteomes" id="UP000199347">
    <property type="component" value="Unassembled WGS sequence"/>
</dbReference>
<keyword evidence="3" id="KW-1185">Reference proteome</keyword>
<reference evidence="2 3" key="1">
    <citation type="submission" date="2016-10" db="EMBL/GenBank/DDBJ databases">
        <authorList>
            <person name="de Groot N.N."/>
        </authorList>
    </citation>
    <scope>NUCLEOTIDE SEQUENCE [LARGE SCALE GENOMIC DNA]</scope>
    <source>
        <strain evidence="2 3">DSM 2698</strain>
    </source>
</reference>
<evidence type="ECO:0000313" key="3">
    <source>
        <dbReference type="Proteomes" id="UP000199347"/>
    </source>
</evidence>
<proteinExistence type="predicted"/>
<sequence>MQTTTILLLLIGFAAGFFIRALRAKSQAVKARRHADALDQQIDTLCGEIVTLREAESRRLEANARRKRFFEENDVSDVENQIRFMREAELRAVRPVNKEAVRVLYALKQWIEDHRPDWHMAFEVSMGAFIKTSYDPEDRMQKAVFSSYNSKRVDFLLIDRFGNPALAVEYHGTGHALSDDALSRMEVKRLALDRAGIPLLEIPAKTSRAEILRMLEQRLSTDAPLAS</sequence>
<dbReference type="InterPro" id="IPR024402">
    <property type="entry name" value="DUF2726"/>
</dbReference>
<dbReference type="OrthoDB" id="5679025at2"/>